<dbReference type="EMBL" id="CAJVPZ010093708">
    <property type="protein sequence ID" value="CAG8817024.1"/>
    <property type="molecule type" value="Genomic_DNA"/>
</dbReference>
<evidence type="ECO:0000313" key="2">
    <source>
        <dbReference type="Proteomes" id="UP000789396"/>
    </source>
</evidence>
<gene>
    <name evidence="1" type="ORF">RFULGI_LOCUS19314</name>
</gene>
<dbReference type="AlphaFoldDB" id="A0A9N9K9L6"/>
<protein>
    <submittedName>
        <fullName evidence="1">16506_t:CDS:1</fullName>
    </submittedName>
</protein>
<name>A0A9N9K9L6_9GLOM</name>
<accession>A0A9N9K9L6</accession>
<organism evidence="1 2">
    <name type="scientific">Racocetra fulgida</name>
    <dbReference type="NCBI Taxonomy" id="60492"/>
    <lineage>
        <taxon>Eukaryota</taxon>
        <taxon>Fungi</taxon>
        <taxon>Fungi incertae sedis</taxon>
        <taxon>Mucoromycota</taxon>
        <taxon>Glomeromycotina</taxon>
        <taxon>Glomeromycetes</taxon>
        <taxon>Diversisporales</taxon>
        <taxon>Gigasporaceae</taxon>
        <taxon>Racocetra</taxon>
    </lineage>
</organism>
<feature type="non-terminal residue" evidence="1">
    <location>
        <position position="1"/>
    </location>
</feature>
<sequence length="68" mass="7290">PAMNDLILAVFGDSNIFLDCDSGECLHYTEVPGFKFKNVGYFVGEKQILSSIHGIVKPGEVMAILGGS</sequence>
<dbReference type="Proteomes" id="UP000789396">
    <property type="component" value="Unassembled WGS sequence"/>
</dbReference>
<evidence type="ECO:0000313" key="1">
    <source>
        <dbReference type="EMBL" id="CAG8817024.1"/>
    </source>
</evidence>
<dbReference type="OrthoDB" id="66620at2759"/>
<feature type="non-terminal residue" evidence="1">
    <location>
        <position position="68"/>
    </location>
</feature>
<proteinExistence type="predicted"/>
<comment type="caution">
    <text evidence="1">The sequence shown here is derived from an EMBL/GenBank/DDBJ whole genome shotgun (WGS) entry which is preliminary data.</text>
</comment>
<keyword evidence="2" id="KW-1185">Reference proteome</keyword>
<reference evidence="1" key="1">
    <citation type="submission" date="2021-06" db="EMBL/GenBank/DDBJ databases">
        <authorList>
            <person name="Kallberg Y."/>
            <person name="Tangrot J."/>
            <person name="Rosling A."/>
        </authorList>
    </citation>
    <scope>NUCLEOTIDE SEQUENCE</scope>
    <source>
        <strain evidence="1">IN212</strain>
    </source>
</reference>